<feature type="domain" description="HIT-type" evidence="6">
    <location>
        <begin position="72"/>
        <end position="105"/>
    </location>
</feature>
<evidence type="ECO:0000256" key="5">
    <source>
        <dbReference type="SAM" id="MobiDB-lite"/>
    </source>
</evidence>
<dbReference type="GO" id="GO:0070761">
    <property type="term" value="C:pre-snoRNP complex"/>
    <property type="evidence" value="ECO:0007669"/>
    <property type="project" value="TreeGrafter"/>
</dbReference>
<keyword evidence="8" id="KW-1185">Reference proteome</keyword>
<dbReference type="SUPFAM" id="SSF144232">
    <property type="entry name" value="HIT/MYND zinc finger-like"/>
    <property type="match status" value="1"/>
</dbReference>
<proteinExistence type="predicted"/>
<dbReference type="Gene3D" id="3.30.60.190">
    <property type="match status" value="1"/>
</dbReference>
<evidence type="ECO:0000256" key="2">
    <source>
        <dbReference type="ARBA" id="ARBA00022771"/>
    </source>
</evidence>
<dbReference type="InterPro" id="IPR007529">
    <property type="entry name" value="Znf_HIT"/>
</dbReference>
<organism evidence="7 8">
    <name type="scientific">Purpureocillium lavendulum</name>
    <dbReference type="NCBI Taxonomy" id="1247861"/>
    <lineage>
        <taxon>Eukaryota</taxon>
        <taxon>Fungi</taxon>
        <taxon>Dikarya</taxon>
        <taxon>Ascomycota</taxon>
        <taxon>Pezizomycotina</taxon>
        <taxon>Sordariomycetes</taxon>
        <taxon>Hypocreomycetidae</taxon>
        <taxon>Hypocreales</taxon>
        <taxon>Ophiocordycipitaceae</taxon>
        <taxon>Purpureocillium</taxon>
    </lineage>
</organism>
<evidence type="ECO:0000259" key="6">
    <source>
        <dbReference type="PROSITE" id="PS51083"/>
    </source>
</evidence>
<name>A0AB34FL42_9HYPO</name>
<dbReference type="EMBL" id="JAQHRD010000006">
    <property type="protein sequence ID" value="KAJ6439623.1"/>
    <property type="molecule type" value="Genomic_DNA"/>
</dbReference>
<protein>
    <submittedName>
        <fullName evidence="7">Zinc finger domain-containing protein</fullName>
    </submittedName>
</protein>
<dbReference type="InterPro" id="IPR051639">
    <property type="entry name" value="BCD1"/>
</dbReference>
<dbReference type="PANTHER" id="PTHR13483">
    <property type="entry name" value="BOX C_D SNORNA PROTEIN 1-RELATED"/>
    <property type="match status" value="1"/>
</dbReference>
<feature type="compositionally biased region" description="Basic and acidic residues" evidence="5">
    <location>
        <begin position="1"/>
        <end position="23"/>
    </location>
</feature>
<keyword evidence="1" id="KW-0479">Metal-binding</keyword>
<evidence type="ECO:0000256" key="3">
    <source>
        <dbReference type="ARBA" id="ARBA00022833"/>
    </source>
</evidence>
<dbReference type="PROSITE" id="PS51083">
    <property type="entry name" value="ZF_HIT"/>
    <property type="match status" value="1"/>
</dbReference>
<feature type="compositionally biased region" description="Acidic residues" evidence="5">
    <location>
        <begin position="53"/>
        <end position="62"/>
    </location>
</feature>
<dbReference type="AlphaFoldDB" id="A0AB34FL42"/>
<dbReference type="GO" id="GO:0000492">
    <property type="term" value="P:box C/D snoRNP assembly"/>
    <property type="evidence" value="ECO:0007669"/>
    <property type="project" value="TreeGrafter"/>
</dbReference>
<dbReference type="PANTHER" id="PTHR13483:SF11">
    <property type="entry name" value="ZINC FINGER HIT DOMAIN-CONTAINING PROTEIN 3"/>
    <property type="match status" value="1"/>
</dbReference>
<comment type="caution">
    <text evidence="7">The sequence shown here is derived from an EMBL/GenBank/DDBJ whole genome shotgun (WGS) entry which is preliminary data.</text>
</comment>
<evidence type="ECO:0000313" key="7">
    <source>
        <dbReference type="EMBL" id="KAJ6439623.1"/>
    </source>
</evidence>
<accession>A0AB34FL42</accession>
<dbReference type="CDD" id="cd23024">
    <property type="entry name" value="zf-HIT_ZNHIT2-3"/>
    <property type="match status" value="1"/>
</dbReference>
<feature type="region of interest" description="Disordered" evidence="5">
    <location>
        <begin position="100"/>
        <end position="135"/>
    </location>
</feature>
<keyword evidence="3" id="KW-0862">Zinc</keyword>
<sequence length="265" mass="29010">MAELGSEHERPPGRSDDALKDMELGGNVSKPETSKPETPAIKTEPTSDTGPADADEDQGEDETPPKKGPAMCGVCKTTASKYKCSRCYLPYCSVACNKAHQANHPPDLKPKSEPDDEPPSASLPAKPSGPLNPFSALDNSDKLAWLFRKYPNLPQQLLDIHAETQPPPEDPSKHIPASLLQGVAAPRRNNWTRDQGIKKGKSALRKARQQPGKDGEGVREYCTLIRMLVNDGEANDGATATLQQQFAQEDADIIRQLMEEERDRH</sequence>
<evidence type="ECO:0000256" key="1">
    <source>
        <dbReference type="ARBA" id="ARBA00022723"/>
    </source>
</evidence>
<dbReference type="Pfam" id="PF04438">
    <property type="entry name" value="zf-HIT"/>
    <property type="match status" value="1"/>
</dbReference>
<evidence type="ECO:0000313" key="8">
    <source>
        <dbReference type="Proteomes" id="UP001163105"/>
    </source>
</evidence>
<keyword evidence="2 4" id="KW-0863">Zinc-finger</keyword>
<dbReference type="GO" id="GO:0008270">
    <property type="term" value="F:zinc ion binding"/>
    <property type="evidence" value="ECO:0007669"/>
    <property type="project" value="UniProtKB-UniRule"/>
</dbReference>
<feature type="region of interest" description="Disordered" evidence="5">
    <location>
        <begin position="1"/>
        <end position="73"/>
    </location>
</feature>
<evidence type="ECO:0000256" key="4">
    <source>
        <dbReference type="PROSITE-ProRule" id="PRU00453"/>
    </source>
</evidence>
<dbReference type="GO" id="GO:0048254">
    <property type="term" value="P:snoRNA localization"/>
    <property type="evidence" value="ECO:0007669"/>
    <property type="project" value="TreeGrafter"/>
</dbReference>
<dbReference type="GO" id="GO:0005634">
    <property type="term" value="C:nucleus"/>
    <property type="evidence" value="ECO:0007669"/>
    <property type="project" value="TreeGrafter"/>
</dbReference>
<gene>
    <name evidence="7" type="primary">ZNHIT3</name>
    <name evidence="7" type="ORF">O9K51_07513</name>
</gene>
<dbReference type="Proteomes" id="UP001163105">
    <property type="component" value="Unassembled WGS sequence"/>
</dbReference>
<dbReference type="GO" id="GO:0000463">
    <property type="term" value="P:maturation of LSU-rRNA from tricistronic rRNA transcript (SSU-rRNA, 5.8S rRNA, LSU-rRNA)"/>
    <property type="evidence" value="ECO:0007669"/>
    <property type="project" value="TreeGrafter"/>
</dbReference>
<reference evidence="7" key="1">
    <citation type="submission" date="2023-01" db="EMBL/GenBank/DDBJ databases">
        <title>The growth and conidiation of Purpureocillium lavendulum are regulated by nitrogen source and histone H3K14 acetylation.</title>
        <authorList>
            <person name="Tang P."/>
            <person name="Han J."/>
            <person name="Zhang C."/>
            <person name="Tang P."/>
            <person name="Qi F."/>
            <person name="Zhang K."/>
            <person name="Liang L."/>
        </authorList>
    </citation>
    <scope>NUCLEOTIDE SEQUENCE</scope>
    <source>
        <strain evidence="7">YMF1.00683</strain>
    </source>
</reference>